<evidence type="ECO:0000313" key="7">
    <source>
        <dbReference type="Proteomes" id="UP000092666"/>
    </source>
</evidence>
<proteinExistence type="predicted"/>
<evidence type="ECO:0000256" key="3">
    <source>
        <dbReference type="ARBA" id="ARBA00023242"/>
    </source>
</evidence>
<evidence type="ECO:0000256" key="1">
    <source>
        <dbReference type="ARBA" id="ARBA00004123"/>
    </source>
</evidence>
<feature type="compositionally biased region" description="Polar residues" evidence="4">
    <location>
        <begin position="311"/>
        <end position="323"/>
    </location>
</feature>
<feature type="region of interest" description="Disordered" evidence="4">
    <location>
        <begin position="306"/>
        <end position="556"/>
    </location>
</feature>
<dbReference type="Pfam" id="PF18115">
    <property type="entry name" value="Tudor_3"/>
    <property type="match status" value="1"/>
</dbReference>
<dbReference type="STRING" id="1296120.A0A1B9H386"/>
<evidence type="ECO:0000259" key="5">
    <source>
        <dbReference type="PROSITE" id="PS50172"/>
    </source>
</evidence>
<feature type="compositionally biased region" description="Polar residues" evidence="4">
    <location>
        <begin position="614"/>
        <end position="628"/>
    </location>
</feature>
<feature type="region of interest" description="Disordered" evidence="4">
    <location>
        <begin position="1055"/>
        <end position="1087"/>
    </location>
</feature>
<reference evidence="6 7" key="1">
    <citation type="submission" date="2013-07" db="EMBL/GenBank/DDBJ databases">
        <title>The Genome Sequence of Cryptococcus heveanensis BCC8398.</title>
        <authorList>
            <consortium name="The Broad Institute Genome Sequencing Platform"/>
            <person name="Cuomo C."/>
            <person name="Litvintseva A."/>
            <person name="Chen Y."/>
            <person name="Heitman J."/>
            <person name="Sun S."/>
            <person name="Springer D."/>
            <person name="Dromer F."/>
            <person name="Young S.K."/>
            <person name="Zeng Q."/>
            <person name="Gargeya S."/>
            <person name="Fitzgerald M."/>
            <person name="Abouelleil A."/>
            <person name="Alvarado L."/>
            <person name="Berlin A.M."/>
            <person name="Chapman S.B."/>
            <person name="Dewar J."/>
            <person name="Goldberg J."/>
            <person name="Griggs A."/>
            <person name="Gujja S."/>
            <person name="Hansen M."/>
            <person name="Howarth C."/>
            <person name="Imamovic A."/>
            <person name="Larimer J."/>
            <person name="McCowan C."/>
            <person name="Murphy C."/>
            <person name="Pearson M."/>
            <person name="Priest M."/>
            <person name="Roberts A."/>
            <person name="Saif S."/>
            <person name="Shea T."/>
            <person name="Sykes S."/>
            <person name="Wortman J."/>
            <person name="Nusbaum C."/>
            <person name="Birren B."/>
        </authorList>
    </citation>
    <scope>NUCLEOTIDE SEQUENCE [LARGE SCALE GENOMIC DNA]</scope>
    <source>
        <strain evidence="6 7">BCC8398</strain>
    </source>
</reference>
<comment type="subcellular location">
    <subcellularLocation>
        <location evidence="1">Nucleus</location>
    </subcellularLocation>
</comment>
<dbReference type="InterPro" id="IPR001357">
    <property type="entry name" value="BRCT_dom"/>
</dbReference>
<evidence type="ECO:0000256" key="2">
    <source>
        <dbReference type="ARBA" id="ARBA00022763"/>
    </source>
</evidence>
<feature type="domain" description="BRCT" evidence="5">
    <location>
        <begin position="1086"/>
        <end position="1197"/>
    </location>
</feature>
<dbReference type="CDD" id="cd17745">
    <property type="entry name" value="BRCT_p53bp1_rpt1"/>
    <property type="match status" value="1"/>
</dbReference>
<sequence length="1334" mass="143483">MSRPIGLRRPSRPPPVKHDLSPNDRSQSQESTQQPSIEIRPSSAALVQPFIPPSRAQTEPPATTSPRKADLAYSSSDRAIGQSSSDGAIGTSFEETGDSGLEWTQQQLEKNQLAQARLAGADAERGEGGNGLESIREVSEGAITSPEAPNKAVRPTWVSDTPGPSRPSTPVTEGDQLDESAPQEEVGEDGLEATELDDPPSIPSPSTSPQGPTSPLPRTHLPAPPSVPLKVSPRKNLSPMTIFSPRLTNGHLPSSVPGSPSRAAASRTSLGFKKKKKGTAAEIEDSFGQDPIIRVNPLERINGLMRKHSEVQTVQNHGPTLSNGVKHESNADDSMEQSEESEGNANRQSNGLSHLAVPNANAPASATTDAPGEADRPSTHATSDGGSVDEDENEAINWEQTIPPVNGLDQPRLAVDRSSPSPSPRAPPELSAENPNPNAPPDSHGIHLSRYPNSGSTSSQPIGDPGALFSSQAFSNDFDDPTQTQQSNLFQPTQMVRRSTSPLQLPSCEAMQPEMELEATQPDTQPNESGGDPGYPDLNDEPKHQAPEVINNRPDNSAMLLPAVSRIPSVASTTTSSRVEVPAHRQLQRRSRADNTSIVSPFAAHSPQMALQAVSETTHIPRLQQRQSEVIRVPEGSSPFKKTSPPRRSSEPPVFQETLQESSSDPPVVGPWFDGPQRKAMVTPPSSPPPASHHSTPSQPSSPPQPLFPAQKLSRAPVANPPTLEETATDGPPLPAPLPVKTSPIKQYIGRSKRRRIPDSPSPSSKNDQQDSDMESEPTPQDPEDHTYVPKSNGSKPKAPGAPTTVSRAMELGGKKRKRHSSLARSLSAISGSDDDSSSAPEDPADNTYQPSLAVNVQGASKDKGKGKATATTGASRASSPSRKQKRPRKHARVIRQSSPLSSAATRAATPRPAPISDPARVLALYSSYYYPARILGKTGSKYSIQFDDGDTKSNVPTHHMRQLILRKGEILDASRRTGDMPASFEVTEDWDGNEQGVKCHSGKKQLGRVPLDYIAVKKTLISSNFGDRLFIDIGLQFNDVNGTIGERLAVREARASVPRSPVKQRLHGTSPASGRPRGSASPADNESGLFTKGIFLLTTGAGAGSDLKRKYTSDIEKNGGRMAKDWTDLFDNSSPGQCLFTEDLAGIPFVVPIGDNLTMTVKLMAALAKGIPCISPRYLDDSLAEHKLLDWRAYLISPGYSELTGHYASQCVDPLWGEPGWSPRGALPSRRPFKGKKVLFVQPSTQKYAMLKPVVPVCLYLMNVEEFKAVQNIKSNEAIMQDTRWDYVLLETREKGIPAVLRDAENVCDMHWFKQCLITGAALPPGISEIGPD</sequence>
<feature type="compositionally biased region" description="Polar residues" evidence="4">
    <location>
        <begin position="469"/>
        <end position="504"/>
    </location>
</feature>
<dbReference type="InterPro" id="IPR041297">
    <property type="entry name" value="Crb2_Tudor"/>
</dbReference>
<keyword evidence="2" id="KW-0227">DNA damage</keyword>
<feature type="compositionally biased region" description="Low complexity" evidence="4">
    <location>
        <begin position="826"/>
        <end position="842"/>
    </location>
</feature>
<feature type="compositionally biased region" description="Acidic residues" evidence="4">
    <location>
        <begin position="331"/>
        <end position="342"/>
    </location>
</feature>
<feature type="compositionally biased region" description="Polar residues" evidence="4">
    <location>
        <begin position="55"/>
        <end position="66"/>
    </location>
</feature>
<dbReference type="PANTHER" id="PTHR15321">
    <property type="entry name" value="TUMOR SUPPRESSOR P53-BINDING PROTEIN 1"/>
    <property type="match status" value="1"/>
</dbReference>
<dbReference type="EMBL" id="KV700122">
    <property type="protein sequence ID" value="OCF37734.1"/>
    <property type="molecule type" value="Genomic_DNA"/>
</dbReference>
<dbReference type="Gene3D" id="3.40.50.10190">
    <property type="entry name" value="BRCT domain"/>
    <property type="match status" value="1"/>
</dbReference>
<dbReference type="GO" id="GO:0005634">
    <property type="term" value="C:nucleus"/>
    <property type="evidence" value="ECO:0007669"/>
    <property type="project" value="UniProtKB-SubCell"/>
</dbReference>
<dbReference type="GO" id="GO:0045944">
    <property type="term" value="P:positive regulation of transcription by RNA polymerase II"/>
    <property type="evidence" value="ECO:0007669"/>
    <property type="project" value="TreeGrafter"/>
</dbReference>
<keyword evidence="7" id="KW-1185">Reference proteome</keyword>
<dbReference type="InterPro" id="IPR047249">
    <property type="entry name" value="BRCT_p53bp1-like_rpt1"/>
</dbReference>
<dbReference type="PANTHER" id="PTHR15321:SF3">
    <property type="entry name" value="TP53-BINDING PROTEIN 1"/>
    <property type="match status" value="1"/>
</dbReference>
<organism evidence="6 7">
    <name type="scientific">Kwoniella heveanensis BCC8398</name>
    <dbReference type="NCBI Taxonomy" id="1296120"/>
    <lineage>
        <taxon>Eukaryota</taxon>
        <taxon>Fungi</taxon>
        <taxon>Dikarya</taxon>
        <taxon>Basidiomycota</taxon>
        <taxon>Agaricomycotina</taxon>
        <taxon>Tremellomycetes</taxon>
        <taxon>Tremellales</taxon>
        <taxon>Cryptococcaceae</taxon>
        <taxon>Kwoniella</taxon>
    </lineage>
</organism>
<accession>A0A1B9H386</accession>
<feature type="compositionally biased region" description="Acidic residues" evidence="4">
    <location>
        <begin position="175"/>
        <end position="198"/>
    </location>
</feature>
<feature type="compositionally biased region" description="Low complexity" evidence="4">
    <location>
        <begin position="868"/>
        <end position="880"/>
    </location>
</feature>
<feature type="compositionally biased region" description="Polar residues" evidence="4">
    <location>
        <begin position="451"/>
        <end position="461"/>
    </location>
</feature>
<protein>
    <recommendedName>
        <fullName evidence="5">BRCT domain-containing protein</fullName>
    </recommendedName>
</protein>
<dbReference type="OrthoDB" id="129353at2759"/>
<name>A0A1B9H386_9TREE</name>
<reference evidence="7" key="2">
    <citation type="submission" date="2013-12" db="EMBL/GenBank/DDBJ databases">
        <title>Evolution of pathogenesis and genome organization in the Tremellales.</title>
        <authorList>
            <person name="Cuomo C."/>
            <person name="Litvintseva A."/>
            <person name="Heitman J."/>
            <person name="Chen Y."/>
            <person name="Sun S."/>
            <person name="Springer D."/>
            <person name="Dromer F."/>
            <person name="Young S."/>
            <person name="Zeng Q."/>
            <person name="Chapman S."/>
            <person name="Gujja S."/>
            <person name="Saif S."/>
            <person name="Birren B."/>
        </authorList>
    </citation>
    <scope>NUCLEOTIDE SEQUENCE [LARGE SCALE GENOMIC DNA]</scope>
    <source>
        <strain evidence="7">BCC8398</strain>
    </source>
</reference>
<dbReference type="InterPro" id="IPR047252">
    <property type="entry name" value="TP53BP1-like"/>
</dbReference>
<feature type="compositionally biased region" description="Polar residues" evidence="4">
    <location>
        <begin position="23"/>
        <end position="36"/>
    </location>
</feature>
<feature type="compositionally biased region" description="Polar residues" evidence="4">
    <location>
        <begin position="343"/>
        <end position="352"/>
    </location>
</feature>
<feature type="compositionally biased region" description="Low complexity" evidence="4">
    <location>
        <begin position="898"/>
        <end position="911"/>
    </location>
</feature>
<feature type="region of interest" description="Disordered" evidence="4">
    <location>
        <begin position="1"/>
        <end position="288"/>
    </location>
</feature>
<feature type="compositionally biased region" description="Polar residues" evidence="4">
    <location>
        <begin position="102"/>
        <end position="114"/>
    </location>
</feature>
<dbReference type="PROSITE" id="PS50172">
    <property type="entry name" value="BRCT"/>
    <property type="match status" value="1"/>
</dbReference>
<dbReference type="Proteomes" id="UP000092666">
    <property type="component" value="Unassembled WGS sequence"/>
</dbReference>
<keyword evidence="3" id="KW-0539">Nucleus</keyword>
<dbReference type="CDD" id="cd20395">
    <property type="entry name" value="Tudor_SpCrb2-like_rpt1"/>
    <property type="match status" value="1"/>
</dbReference>
<dbReference type="GO" id="GO:0042393">
    <property type="term" value="F:histone binding"/>
    <property type="evidence" value="ECO:0007669"/>
    <property type="project" value="TreeGrafter"/>
</dbReference>
<feature type="compositionally biased region" description="Basic residues" evidence="4">
    <location>
        <begin position="883"/>
        <end position="894"/>
    </location>
</feature>
<dbReference type="GO" id="GO:0000077">
    <property type="term" value="P:DNA damage checkpoint signaling"/>
    <property type="evidence" value="ECO:0007669"/>
    <property type="project" value="TreeGrafter"/>
</dbReference>
<evidence type="ECO:0000256" key="4">
    <source>
        <dbReference type="SAM" id="MobiDB-lite"/>
    </source>
</evidence>
<dbReference type="InterPro" id="IPR036420">
    <property type="entry name" value="BRCT_dom_sf"/>
</dbReference>
<dbReference type="InterPro" id="IPR047250">
    <property type="entry name" value="BRCT_p53bp1-like_rpt2"/>
</dbReference>
<dbReference type="CDD" id="cd17724">
    <property type="entry name" value="BRCT_p53bp1_rpt2"/>
    <property type="match status" value="1"/>
</dbReference>
<feature type="region of interest" description="Disordered" evidence="4">
    <location>
        <begin position="570"/>
        <end position="916"/>
    </location>
</feature>
<evidence type="ECO:0000313" key="6">
    <source>
        <dbReference type="EMBL" id="OCF37734.1"/>
    </source>
</evidence>
<gene>
    <name evidence="6" type="ORF">I316_00861</name>
</gene>
<dbReference type="SUPFAM" id="SSF52113">
    <property type="entry name" value="BRCT domain"/>
    <property type="match status" value="1"/>
</dbReference>
<dbReference type="Gene3D" id="2.30.30.140">
    <property type="match status" value="1"/>
</dbReference>
<feature type="compositionally biased region" description="Polar residues" evidence="4">
    <location>
        <begin position="73"/>
        <end position="86"/>
    </location>
</feature>
<feature type="compositionally biased region" description="Low complexity" evidence="4">
    <location>
        <begin position="204"/>
        <end position="217"/>
    </location>
</feature>